<dbReference type="PANTHER" id="PTHR14969:SF13">
    <property type="entry name" value="AT30094P"/>
    <property type="match status" value="1"/>
</dbReference>
<organism evidence="3 4">
    <name type="scientific">Candidatus Doudnabacteria bacterium RIFCSPLOWO2_01_FULL_44_21</name>
    <dbReference type="NCBI Taxonomy" id="1817841"/>
    <lineage>
        <taxon>Bacteria</taxon>
        <taxon>Candidatus Doudnaibacteriota</taxon>
    </lineage>
</organism>
<dbReference type="Gene3D" id="1.20.144.10">
    <property type="entry name" value="Phosphatidic acid phosphatase type 2/haloperoxidase"/>
    <property type="match status" value="1"/>
</dbReference>
<dbReference type="PANTHER" id="PTHR14969">
    <property type="entry name" value="SPHINGOSINE-1-PHOSPHATE PHOSPHOHYDROLASE"/>
    <property type="match status" value="1"/>
</dbReference>
<dbReference type="SMART" id="SM00014">
    <property type="entry name" value="acidPPc"/>
    <property type="match status" value="1"/>
</dbReference>
<keyword evidence="1" id="KW-1133">Transmembrane helix</keyword>
<dbReference type="Pfam" id="PF01569">
    <property type="entry name" value="PAP2"/>
    <property type="match status" value="1"/>
</dbReference>
<dbReference type="STRING" id="1817841.A3B10_03490"/>
<name>A0A1F5PYA8_9BACT</name>
<reference evidence="3 4" key="1">
    <citation type="journal article" date="2016" name="Nat. Commun.">
        <title>Thousands of microbial genomes shed light on interconnected biogeochemical processes in an aquifer system.</title>
        <authorList>
            <person name="Anantharaman K."/>
            <person name="Brown C.T."/>
            <person name="Hug L.A."/>
            <person name="Sharon I."/>
            <person name="Castelle C.J."/>
            <person name="Probst A.J."/>
            <person name="Thomas B.C."/>
            <person name="Singh A."/>
            <person name="Wilkins M.J."/>
            <person name="Karaoz U."/>
            <person name="Brodie E.L."/>
            <person name="Williams K.H."/>
            <person name="Hubbard S.S."/>
            <person name="Banfield J.F."/>
        </authorList>
    </citation>
    <scope>NUCLEOTIDE SEQUENCE [LARGE SCALE GENOMIC DNA]</scope>
</reference>
<protein>
    <recommendedName>
        <fullName evidence="2">Phosphatidic acid phosphatase type 2/haloperoxidase domain-containing protein</fullName>
    </recommendedName>
</protein>
<evidence type="ECO:0000313" key="4">
    <source>
        <dbReference type="Proteomes" id="UP000177281"/>
    </source>
</evidence>
<feature type="transmembrane region" description="Helical" evidence="1">
    <location>
        <begin position="144"/>
        <end position="162"/>
    </location>
</feature>
<sequence length="168" mass="19385">MNLAIFQAINNSAGQWSWLDWAGKFLARDFLFIFIAIVLILWFKRNLRWRVYLALAAALISRFVIVELLKKWLDQPRPFEVVSNIHQLLVDEKSGFSFPSGHTAIFFSLAFAFYGTKYFWPFIVLAIIGSLARIFVGVHFPLDIVASVFIAMIVVWSLKRLFKPKILG</sequence>
<dbReference type="EMBL" id="MFFB01000007">
    <property type="protein sequence ID" value="OGE94827.1"/>
    <property type="molecule type" value="Genomic_DNA"/>
</dbReference>
<evidence type="ECO:0000313" key="3">
    <source>
        <dbReference type="EMBL" id="OGE94827.1"/>
    </source>
</evidence>
<dbReference type="GO" id="GO:0042392">
    <property type="term" value="F:sphingosine-1-phosphate phosphatase activity"/>
    <property type="evidence" value="ECO:0007669"/>
    <property type="project" value="TreeGrafter"/>
</dbReference>
<keyword evidence="1" id="KW-0812">Transmembrane</keyword>
<dbReference type="InterPro" id="IPR036938">
    <property type="entry name" value="PAP2/HPO_sf"/>
</dbReference>
<feature type="domain" description="Phosphatidic acid phosphatase type 2/haloperoxidase" evidence="2">
    <location>
        <begin position="51"/>
        <end position="159"/>
    </location>
</feature>
<evidence type="ECO:0000256" key="1">
    <source>
        <dbReference type="SAM" id="Phobius"/>
    </source>
</evidence>
<dbReference type="Proteomes" id="UP000177281">
    <property type="component" value="Unassembled WGS sequence"/>
</dbReference>
<feature type="transmembrane region" description="Helical" evidence="1">
    <location>
        <begin position="25"/>
        <end position="43"/>
    </location>
</feature>
<proteinExistence type="predicted"/>
<feature type="transmembrane region" description="Helical" evidence="1">
    <location>
        <begin position="50"/>
        <end position="69"/>
    </location>
</feature>
<accession>A0A1F5PYA8</accession>
<dbReference type="InterPro" id="IPR000326">
    <property type="entry name" value="PAP2/HPO"/>
</dbReference>
<dbReference type="AlphaFoldDB" id="A0A1F5PYA8"/>
<comment type="caution">
    <text evidence="3">The sequence shown here is derived from an EMBL/GenBank/DDBJ whole genome shotgun (WGS) entry which is preliminary data.</text>
</comment>
<evidence type="ECO:0000259" key="2">
    <source>
        <dbReference type="SMART" id="SM00014"/>
    </source>
</evidence>
<dbReference type="SUPFAM" id="SSF48317">
    <property type="entry name" value="Acid phosphatase/Vanadium-dependent haloperoxidase"/>
    <property type="match status" value="1"/>
</dbReference>
<gene>
    <name evidence="3" type="ORF">A3B10_03490</name>
</gene>
<keyword evidence="1" id="KW-0472">Membrane</keyword>